<gene>
    <name evidence="4" type="ORF">HNQ80_002694</name>
</gene>
<keyword evidence="5" id="KW-1185">Reference proteome</keyword>
<dbReference type="Pfam" id="PF09587">
    <property type="entry name" value="PGA_cap"/>
    <property type="match status" value="1"/>
</dbReference>
<comment type="caution">
    <text evidence="4">The sequence shown here is derived from an EMBL/GenBank/DDBJ whole genome shotgun (WGS) entry which is preliminary data.</text>
</comment>
<dbReference type="InterPro" id="IPR029052">
    <property type="entry name" value="Metallo-depent_PP-like"/>
</dbReference>
<dbReference type="PANTHER" id="PTHR33393">
    <property type="entry name" value="POLYGLUTAMINE SYNTHESIS ACCESSORY PROTEIN RV0574C-RELATED"/>
    <property type="match status" value="1"/>
</dbReference>
<sequence length="432" mass="49331">MRTKWISMLFLCVALLPSCTNSTHLQAAPAMNMSDAPNTIKEDTSPVKPPAPIEIQLTAVGDIMVHGPQLKAQYNKISDQFDFHNNFHFIKPYVENADLALFNLETTFAGEDKGYSSFPRFNSPDSLAEALQTAGFDVAVAANNHTIDTGMDGVLRTLDVLHEKKLKTVGTRKSHKESRFLIENIKGIKIGITAYTYETPAYGKNKTINSLILPSNLEPLINSFRYDRLEEDLIQMKSTIDDMREAGAEIIVFYLHWGEEFQREPNDYQKLIAQVLNTYGVDIILGSHPHVLQPMEWMEHPKYGNQTLVVYSLGNFLSNQRYEILKNRYTEDGMLVHVKIMKDMVNNSVHISNVSYQPTWVHKYIDGSKRVFEILPLPEALESFEEFHLSSKESQYRARLSYDNTIRLLQLGDSTKFISTTQQKKTRKNNIE</sequence>
<dbReference type="AlphaFoldDB" id="A0A841KX54"/>
<feature type="signal peptide" evidence="2">
    <location>
        <begin position="1"/>
        <end position="27"/>
    </location>
</feature>
<dbReference type="Gene3D" id="3.60.21.10">
    <property type="match status" value="1"/>
</dbReference>
<evidence type="ECO:0000259" key="3">
    <source>
        <dbReference type="SMART" id="SM00854"/>
    </source>
</evidence>
<name>A0A841KX54_9FIRM</name>
<reference evidence="4 5" key="1">
    <citation type="submission" date="2020-08" db="EMBL/GenBank/DDBJ databases">
        <title>Genomic Encyclopedia of Type Strains, Phase IV (KMG-IV): sequencing the most valuable type-strain genomes for metagenomic binning, comparative biology and taxonomic classification.</title>
        <authorList>
            <person name="Goeker M."/>
        </authorList>
    </citation>
    <scope>NUCLEOTIDE SEQUENCE [LARGE SCALE GENOMIC DNA]</scope>
    <source>
        <strain evidence="4 5">DSM 103526</strain>
    </source>
</reference>
<proteinExistence type="inferred from homology"/>
<dbReference type="CDD" id="cd07381">
    <property type="entry name" value="MPP_CapA"/>
    <property type="match status" value="1"/>
</dbReference>
<dbReference type="EMBL" id="JACHEN010000016">
    <property type="protein sequence ID" value="MBB6216590.1"/>
    <property type="molecule type" value="Genomic_DNA"/>
</dbReference>
<evidence type="ECO:0000313" key="5">
    <source>
        <dbReference type="Proteomes" id="UP000579281"/>
    </source>
</evidence>
<dbReference type="InterPro" id="IPR019079">
    <property type="entry name" value="Capsule_synth_CapA"/>
</dbReference>
<evidence type="ECO:0000313" key="4">
    <source>
        <dbReference type="EMBL" id="MBB6216590.1"/>
    </source>
</evidence>
<protein>
    <submittedName>
        <fullName evidence="4">Poly-gamma-glutamate synthesis protein (Capsule biosynthesis protein)</fullName>
    </submittedName>
</protein>
<comment type="similarity">
    <text evidence="1">Belongs to the CapA family.</text>
</comment>
<dbReference type="Proteomes" id="UP000579281">
    <property type="component" value="Unassembled WGS sequence"/>
</dbReference>
<accession>A0A841KX54</accession>
<dbReference type="RefSeq" id="WP_184311120.1">
    <property type="nucleotide sequence ID" value="NZ_JACHEN010000016.1"/>
</dbReference>
<organism evidence="4 5">
    <name type="scientific">Anaerosolibacter carboniphilus</name>
    <dbReference type="NCBI Taxonomy" id="1417629"/>
    <lineage>
        <taxon>Bacteria</taxon>
        <taxon>Bacillati</taxon>
        <taxon>Bacillota</taxon>
        <taxon>Clostridia</taxon>
        <taxon>Peptostreptococcales</taxon>
        <taxon>Thermotaleaceae</taxon>
        <taxon>Anaerosolibacter</taxon>
    </lineage>
</organism>
<feature type="chain" id="PRO_5032772102" evidence="2">
    <location>
        <begin position="28"/>
        <end position="432"/>
    </location>
</feature>
<feature type="domain" description="Capsule synthesis protein CapA" evidence="3">
    <location>
        <begin position="56"/>
        <end position="320"/>
    </location>
</feature>
<dbReference type="InterPro" id="IPR052169">
    <property type="entry name" value="CW_Biosynth-Accessory"/>
</dbReference>
<evidence type="ECO:0000256" key="2">
    <source>
        <dbReference type="SAM" id="SignalP"/>
    </source>
</evidence>
<dbReference type="PANTHER" id="PTHR33393:SF12">
    <property type="entry name" value="CAPSULE BIOSYNTHESIS PROTEIN CAPA"/>
    <property type="match status" value="1"/>
</dbReference>
<keyword evidence="2" id="KW-0732">Signal</keyword>
<dbReference type="SMART" id="SM00854">
    <property type="entry name" value="PGA_cap"/>
    <property type="match status" value="1"/>
</dbReference>
<dbReference type="SUPFAM" id="SSF56300">
    <property type="entry name" value="Metallo-dependent phosphatases"/>
    <property type="match status" value="1"/>
</dbReference>
<evidence type="ECO:0000256" key="1">
    <source>
        <dbReference type="ARBA" id="ARBA00005662"/>
    </source>
</evidence>